<comment type="caution">
    <text evidence="4">The sequence shown here is derived from an EMBL/GenBank/DDBJ whole genome shotgun (WGS) entry which is preliminary data.</text>
</comment>
<keyword evidence="3" id="KW-0732">Signal</keyword>
<dbReference type="EC" id="3.4.16.4" evidence="4"/>
<dbReference type="SUPFAM" id="SSF56601">
    <property type="entry name" value="beta-lactamase/transpeptidase-like"/>
    <property type="match status" value="1"/>
</dbReference>
<accession>A0A4Q9KKE1</accession>
<keyword evidence="4" id="KW-0121">Carboxypeptidase</keyword>
<dbReference type="GO" id="GO:0000270">
    <property type="term" value="P:peptidoglycan metabolic process"/>
    <property type="evidence" value="ECO:0007669"/>
    <property type="project" value="TreeGrafter"/>
</dbReference>
<comment type="similarity">
    <text evidence="1">Belongs to the peptidase S13 family.</text>
</comment>
<dbReference type="PANTHER" id="PTHR30023">
    <property type="entry name" value="D-ALANYL-D-ALANINE CARBOXYPEPTIDASE"/>
    <property type="match status" value="1"/>
</dbReference>
<dbReference type="RefSeq" id="WP_131172120.1">
    <property type="nucleotide sequence ID" value="NZ_FXTL01000009.1"/>
</dbReference>
<sequence>MSRIVKSFAASLLAVALVLTGGTHALAASPDPALTSRIEALMTDPAVTNATVGAVVVDADTGEEIYARNPDAMLVPASNMKMLTTAAALATLGPDYQVPTKVLASKAPARGVIGGNLYLKGFGDPTLTEADLIGLAGQLRASGVKKITGTLVADASFFDDSRYNAGWPARIFEQSDAAQVAALTVTSNADGAAGTTIVTASGKRVGSRATITLSPAPASGYVTIVNKTTTGRAGTGTSISVHRSASGTITVSGRVAVRSSASQLITVNSPALYAAAIFRKALAANGIKVVGKTTTGAAPAGAPVLQTHYSCAMSCVIYKLMKFSNNTQAEQVMKMVGATSGGQGTWASGAAVTKAVLAKAGIGAGELTIGDGSGQSYADRITPRALMKLLLWARGQSWYGAWYNALPVAGHPDKLVGGTIRDRFLGTPAAYNLRAKTGTLSDSFRVTALSGYVTGRDGRHYAFVGISNYSGASPRSVVDSMGVLLAGWTKP</sequence>
<dbReference type="PRINTS" id="PR00922">
    <property type="entry name" value="DADACBPTASE3"/>
</dbReference>
<dbReference type="OrthoDB" id="9802627at2"/>
<dbReference type="EMBL" id="SDMR01000009">
    <property type="protein sequence ID" value="TBT94804.1"/>
    <property type="molecule type" value="Genomic_DNA"/>
</dbReference>
<evidence type="ECO:0000313" key="5">
    <source>
        <dbReference type="Proteomes" id="UP000291933"/>
    </source>
</evidence>
<dbReference type="GO" id="GO:0006508">
    <property type="term" value="P:proteolysis"/>
    <property type="evidence" value="ECO:0007669"/>
    <property type="project" value="InterPro"/>
</dbReference>
<keyword evidence="5" id="KW-1185">Reference proteome</keyword>
<reference evidence="4 5" key="1">
    <citation type="submission" date="2019-01" db="EMBL/GenBank/DDBJ databases">
        <title>Lactibacter flavus gen. nov., sp. nov., a novel bacterium of the family Propionibacteriaceae isolated from raw milk and dairy products.</title>
        <authorList>
            <person name="Huptas C."/>
            <person name="Wenning M."/>
            <person name="Breitenwieser F."/>
            <person name="Doll E."/>
            <person name="Von Neubeck M."/>
            <person name="Busse H.-J."/>
            <person name="Scherer S."/>
        </authorList>
    </citation>
    <scope>NUCLEOTIDE SEQUENCE [LARGE SCALE GENOMIC DNA]</scope>
    <source>
        <strain evidence="4 5">DSM 22130</strain>
    </source>
</reference>
<dbReference type="NCBIfam" id="TIGR00666">
    <property type="entry name" value="PBP4"/>
    <property type="match status" value="1"/>
</dbReference>
<dbReference type="AlphaFoldDB" id="A0A4Q9KKE1"/>
<proteinExistence type="inferred from homology"/>
<dbReference type="Proteomes" id="UP000291933">
    <property type="component" value="Unassembled WGS sequence"/>
</dbReference>
<dbReference type="Pfam" id="PF02113">
    <property type="entry name" value="Peptidase_S13"/>
    <property type="match status" value="1"/>
</dbReference>
<keyword evidence="2 4" id="KW-0378">Hydrolase</keyword>
<protein>
    <submittedName>
        <fullName evidence="4">D-alanyl-D-alanine carboxypeptidase/D-alanyl-D-alanine-endopeptidase</fullName>
        <ecNumber evidence="4">3.4.16.4</ecNumber>
    </submittedName>
</protein>
<evidence type="ECO:0000313" key="4">
    <source>
        <dbReference type="EMBL" id="TBT94804.1"/>
    </source>
</evidence>
<feature type="signal peptide" evidence="3">
    <location>
        <begin position="1"/>
        <end position="27"/>
    </location>
</feature>
<dbReference type="Gene3D" id="3.50.80.20">
    <property type="entry name" value="D-Ala-D-Ala carboxypeptidase C, peptidase S13"/>
    <property type="match status" value="1"/>
</dbReference>
<evidence type="ECO:0000256" key="2">
    <source>
        <dbReference type="ARBA" id="ARBA00022801"/>
    </source>
</evidence>
<dbReference type="InterPro" id="IPR012338">
    <property type="entry name" value="Beta-lactam/transpept-like"/>
</dbReference>
<feature type="chain" id="PRO_5020885159" evidence="3">
    <location>
        <begin position="28"/>
        <end position="491"/>
    </location>
</feature>
<name>A0A4Q9KKE1_PROTD</name>
<dbReference type="Gene3D" id="3.40.710.10">
    <property type="entry name" value="DD-peptidase/beta-lactamase superfamily"/>
    <property type="match status" value="2"/>
</dbReference>
<dbReference type="GO" id="GO:0009002">
    <property type="term" value="F:serine-type D-Ala-D-Ala carboxypeptidase activity"/>
    <property type="evidence" value="ECO:0007669"/>
    <property type="project" value="UniProtKB-EC"/>
</dbReference>
<evidence type="ECO:0000256" key="1">
    <source>
        <dbReference type="ARBA" id="ARBA00006096"/>
    </source>
</evidence>
<dbReference type="InterPro" id="IPR000667">
    <property type="entry name" value="Peptidase_S13"/>
</dbReference>
<organism evidence="4 5">
    <name type="scientific">Propioniciclava tarda</name>
    <dbReference type="NCBI Taxonomy" id="433330"/>
    <lineage>
        <taxon>Bacteria</taxon>
        <taxon>Bacillati</taxon>
        <taxon>Actinomycetota</taxon>
        <taxon>Actinomycetes</taxon>
        <taxon>Propionibacteriales</taxon>
        <taxon>Propionibacteriaceae</taxon>
        <taxon>Propioniciclava</taxon>
    </lineage>
</organism>
<keyword evidence="4" id="KW-0645">Protease</keyword>
<gene>
    <name evidence="4" type="primary">dacB</name>
    <name evidence="4" type="ORF">ET996_08430</name>
</gene>
<evidence type="ECO:0000256" key="3">
    <source>
        <dbReference type="SAM" id="SignalP"/>
    </source>
</evidence>
<dbReference type="PANTHER" id="PTHR30023:SF0">
    <property type="entry name" value="PENICILLIN-SENSITIVE CARBOXYPEPTIDASE A"/>
    <property type="match status" value="1"/>
</dbReference>